<dbReference type="AlphaFoldDB" id="A0A2T9ZCP7"/>
<evidence type="ECO:0000313" key="3">
    <source>
        <dbReference type="EMBL" id="PVV02374.1"/>
    </source>
</evidence>
<gene>
    <name evidence="3" type="ORF">BB560_003175</name>
</gene>
<evidence type="ECO:0000256" key="2">
    <source>
        <dbReference type="SAM" id="MobiDB-lite"/>
    </source>
</evidence>
<feature type="region of interest" description="Disordered" evidence="2">
    <location>
        <begin position="38"/>
        <end position="68"/>
    </location>
</feature>
<sequence length="409" mass="47428">MVPSIPQIYAIFLVRFHATRGPEIEFVVPNERASEIYGEGPLPDKSYPSAQNRQQEFNEPQSDSSYNQPFKKAANEERFLESSYFRVKSIHQFSNNIPEEGIIDFNALSSILMPKQILYERLVKILFKNYKVMGFPIGVTGEYERNALIFNCCFVFKKNEIYKSSLKHLVEKLMEDLNMFGESQILEKLPSIAPDGEDTNVEFNIKLFPTFEKLIEIKSYHVPILIINPEDLIQGHEDNDMGMERVIRHLNNINHVRRISQLSDIPEKQVILILQHLQYYGCLRFTEIFQFTNTYVTTTELNNILESDELQADCIEFVTSSKAKFSDLPTIPTIFRLYSCLKGDMSLSKWVVNNNINWNQIDIRKFIMFGVLNDGSRHIDELAFILEMETLSLISFFEANPECVALISR</sequence>
<proteinExistence type="inferred from homology"/>
<organism evidence="3 4">
    <name type="scientific">Smittium megazygosporum</name>
    <dbReference type="NCBI Taxonomy" id="133381"/>
    <lineage>
        <taxon>Eukaryota</taxon>
        <taxon>Fungi</taxon>
        <taxon>Fungi incertae sedis</taxon>
        <taxon>Zoopagomycota</taxon>
        <taxon>Kickxellomycotina</taxon>
        <taxon>Harpellomycetes</taxon>
        <taxon>Harpellales</taxon>
        <taxon>Legeriomycetaceae</taxon>
        <taxon>Smittium</taxon>
    </lineage>
</organism>
<accession>A0A2T9ZCP7</accession>
<dbReference type="EMBL" id="MBFS01000491">
    <property type="protein sequence ID" value="PVV02374.1"/>
    <property type="molecule type" value="Genomic_DNA"/>
</dbReference>
<dbReference type="GO" id="GO:0010508">
    <property type="term" value="P:positive regulation of autophagy"/>
    <property type="evidence" value="ECO:0007669"/>
    <property type="project" value="TreeGrafter"/>
</dbReference>
<keyword evidence="4" id="KW-1185">Reference proteome</keyword>
<evidence type="ECO:0000256" key="1">
    <source>
        <dbReference type="ARBA" id="ARBA00008433"/>
    </source>
</evidence>
<reference evidence="3 4" key="1">
    <citation type="journal article" date="2018" name="MBio">
        <title>Comparative Genomics Reveals the Core Gene Toolbox for the Fungus-Insect Symbiosis.</title>
        <authorList>
            <person name="Wang Y."/>
            <person name="Stata M."/>
            <person name="Wang W."/>
            <person name="Stajich J.E."/>
            <person name="White M.M."/>
            <person name="Moncalvo J.M."/>
        </authorList>
    </citation>
    <scope>NUCLEOTIDE SEQUENCE [LARGE SCALE GENOMIC DNA]</scope>
    <source>
        <strain evidence="3 4">SC-DP-2</strain>
    </source>
</reference>
<evidence type="ECO:0000313" key="4">
    <source>
        <dbReference type="Proteomes" id="UP000245609"/>
    </source>
</evidence>
<dbReference type="InterPro" id="IPR009348">
    <property type="entry name" value="NPR2-like"/>
</dbReference>
<dbReference type="Proteomes" id="UP000245609">
    <property type="component" value="Unassembled WGS sequence"/>
</dbReference>
<comment type="similarity">
    <text evidence="1">Belongs to the NPR2 family.</text>
</comment>
<dbReference type="OrthoDB" id="338854at2759"/>
<dbReference type="GO" id="GO:0005774">
    <property type="term" value="C:vacuolar membrane"/>
    <property type="evidence" value="ECO:0007669"/>
    <property type="project" value="TreeGrafter"/>
</dbReference>
<dbReference type="Pfam" id="PF06218">
    <property type="entry name" value="NPR2"/>
    <property type="match status" value="2"/>
</dbReference>
<dbReference type="GO" id="GO:1904262">
    <property type="term" value="P:negative regulation of TORC1 signaling"/>
    <property type="evidence" value="ECO:0007669"/>
    <property type="project" value="TreeGrafter"/>
</dbReference>
<comment type="caution">
    <text evidence="3">The sequence shown here is derived from an EMBL/GenBank/DDBJ whole genome shotgun (WGS) entry which is preliminary data.</text>
</comment>
<dbReference type="STRING" id="133381.A0A2T9ZCP7"/>
<feature type="compositionally biased region" description="Polar residues" evidence="2">
    <location>
        <begin position="48"/>
        <end position="68"/>
    </location>
</feature>
<name>A0A2T9ZCP7_9FUNG</name>
<evidence type="ECO:0008006" key="5">
    <source>
        <dbReference type="Google" id="ProtNLM"/>
    </source>
</evidence>
<dbReference type="GO" id="GO:1990130">
    <property type="term" value="C:GATOR1 complex"/>
    <property type="evidence" value="ECO:0007669"/>
    <property type="project" value="TreeGrafter"/>
</dbReference>
<protein>
    <recommendedName>
        <fullName evidence="5">Nitrogen permease regulator 2</fullName>
    </recommendedName>
</protein>
<dbReference type="GO" id="GO:0005096">
    <property type="term" value="F:GTPase activator activity"/>
    <property type="evidence" value="ECO:0007669"/>
    <property type="project" value="TreeGrafter"/>
</dbReference>
<dbReference type="PANTHER" id="PTHR12991">
    <property type="entry name" value="NITROGEN PERMEASE REGULATOR 2/TUMOR SUPPRESSOR CANDIDATE 4"/>
    <property type="match status" value="1"/>
</dbReference>
<dbReference type="PANTHER" id="PTHR12991:SF10">
    <property type="entry name" value="GATOR COMPLEX PROTEIN NPRL2"/>
    <property type="match status" value="1"/>
</dbReference>